<dbReference type="KEGG" id="hbi:HBZC1_18170"/>
<protein>
    <submittedName>
        <fullName evidence="2">Uncharacterized protein</fullName>
    </submittedName>
</protein>
<organism evidence="2 3">
    <name type="scientific">Helicobacter bizzozeronii (strain CIII-1)</name>
    <dbReference type="NCBI Taxonomy" id="1002804"/>
    <lineage>
        <taxon>Bacteria</taxon>
        <taxon>Pseudomonadati</taxon>
        <taxon>Campylobacterota</taxon>
        <taxon>Epsilonproteobacteria</taxon>
        <taxon>Campylobacterales</taxon>
        <taxon>Helicobacteraceae</taxon>
        <taxon>Helicobacter</taxon>
    </lineage>
</organism>
<dbReference type="AlphaFoldDB" id="F8KPR5"/>
<evidence type="ECO:0000313" key="3">
    <source>
        <dbReference type="Proteomes" id="UP000008387"/>
    </source>
</evidence>
<feature type="region of interest" description="Disordered" evidence="1">
    <location>
        <begin position="37"/>
        <end position="60"/>
    </location>
</feature>
<name>F8KPR5_HELBC</name>
<proteinExistence type="predicted"/>
<dbReference type="EMBL" id="FR871757">
    <property type="protein sequence ID" value="CCB80803.1"/>
    <property type="molecule type" value="Genomic_DNA"/>
</dbReference>
<accession>F8KPR5</accession>
<dbReference type="RefSeq" id="WP_013891175.1">
    <property type="nucleotide sequence ID" value="NC_015674.1"/>
</dbReference>
<dbReference type="STRING" id="1002804.HBZC1_18170"/>
<reference evidence="2 3" key="1">
    <citation type="journal article" date="2011" name="J. Bacteriol.">
        <title>Genome sequence of Helicobacter bizzozeronii strain CIII-1, an isolate from human gastric mucosa.</title>
        <authorList>
            <person name="Schott T."/>
            <person name="Rossi M."/>
            <person name="Hanninen M.L."/>
        </authorList>
    </citation>
    <scope>NUCLEOTIDE SEQUENCE [LARGE SCALE GENOMIC DNA]</scope>
    <source>
        <strain evidence="2 3">CIII-1</strain>
    </source>
</reference>
<keyword evidence="3" id="KW-1185">Reference proteome</keyword>
<dbReference type="Proteomes" id="UP000008387">
    <property type="component" value="Chromosome"/>
</dbReference>
<gene>
    <name evidence="2" type="ordered locus">HBZC1_18170</name>
</gene>
<dbReference type="HOGENOM" id="CLU_1097405_0_0_7"/>
<evidence type="ECO:0000313" key="2">
    <source>
        <dbReference type="EMBL" id="CCB80803.1"/>
    </source>
</evidence>
<evidence type="ECO:0000256" key="1">
    <source>
        <dbReference type="SAM" id="MobiDB-lite"/>
    </source>
</evidence>
<sequence>MGFWGSVWGAVKSVASAVWNGVKSVFSSGRETASAVGQTPAFNAGSSYDDDDDEEYSGRSSAEVAQELNQILATLKEKAREMAQEPKQALTNQCDGMFNFLVEEIYKMGRKRDLHSLLQNINKRRSSLSKDINGFHERLYTKISLDDPKCQEIFALSAGKEKEERMDKLIKQVLQDSLRGFQAEVREKLQGSIASVKERLEDELAKEDKFIHHSYTALKDIQEASDVAQKEQKQLDLAFEFFSAAYARQQLGR</sequence>